<dbReference type="SMART" id="SM00342">
    <property type="entry name" value="HTH_ARAC"/>
    <property type="match status" value="1"/>
</dbReference>
<dbReference type="SUPFAM" id="SSF46689">
    <property type="entry name" value="Homeodomain-like"/>
    <property type="match status" value="2"/>
</dbReference>
<keyword evidence="2" id="KW-0238">DNA-binding</keyword>
<protein>
    <submittedName>
        <fullName evidence="6">AraC family transcriptional regulator</fullName>
    </submittedName>
</protein>
<dbReference type="PROSITE" id="PS50983">
    <property type="entry name" value="FE_B12_PBP"/>
    <property type="match status" value="1"/>
</dbReference>
<dbReference type="InterPro" id="IPR009057">
    <property type="entry name" value="Homeodomain-like_sf"/>
</dbReference>
<feature type="domain" description="Fe/B12 periplasmic-binding" evidence="5">
    <location>
        <begin position="259"/>
        <end position="527"/>
    </location>
</feature>
<evidence type="ECO:0000259" key="5">
    <source>
        <dbReference type="PROSITE" id="PS50983"/>
    </source>
</evidence>
<dbReference type="EMBL" id="JBHTLU010000019">
    <property type="protein sequence ID" value="MFD1221490.1"/>
    <property type="molecule type" value="Genomic_DNA"/>
</dbReference>
<dbReference type="PANTHER" id="PTHR43280:SF28">
    <property type="entry name" value="HTH-TYPE TRANSCRIPTIONAL ACTIVATOR RHAS"/>
    <property type="match status" value="1"/>
</dbReference>
<reference evidence="7" key="1">
    <citation type="journal article" date="2019" name="Int. J. Syst. Evol. Microbiol.">
        <title>The Global Catalogue of Microorganisms (GCM) 10K type strain sequencing project: providing services to taxonomists for standard genome sequencing and annotation.</title>
        <authorList>
            <consortium name="The Broad Institute Genomics Platform"/>
            <consortium name="The Broad Institute Genome Sequencing Center for Infectious Disease"/>
            <person name="Wu L."/>
            <person name="Ma J."/>
        </authorList>
    </citation>
    <scope>NUCLEOTIDE SEQUENCE [LARGE SCALE GENOMIC DNA]</scope>
    <source>
        <strain evidence="7">CCUG 53270</strain>
    </source>
</reference>
<evidence type="ECO:0000313" key="6">
    <source>
        <dbReference type="EMBL" id="MFD1221490.1"/>
    </source>
</evidence>
<evidence type="ECO:0000259" key="4">
    <source>
        <dbReference type="PROSITE" id="PS01124"/>
    </source>
</evidence>
<organism evidence="6 7">
    <name type="scientific">Paenibacillus vulneris</name>
    <dbReference type="NCBI Taxonomy" id="1133364"/>
    <lineage>
        <taxon>Bacteria</taxon>
        <taxon>Bacillati</taxon>
        <taxon>Bacillota</taxon>
        <taxon>Bacilli</taxon>
        <taxon>Bacillales</taxon>
        <taxon>Paenibacillaceae</taxon>
        <taxon>Paenibacillus</taxon>
    </lineage>
</organism>
<gene>
    <name evidence="6" type="ORF">ACFQ4B_15330</name>
</gene>
<dbReference type="PANTHER" id="PTHR43280">
    <property type="entry name" value="ARAC-FAMILY TRANSCRIPTIONAL REGULATOR"/>
    <property type="match status" value="1"/>
</dbReference>
<proteinExistence type="predicted"/>
<dbReference type="Proteomes" id="UP001597180">
    <property type="component" value="Unassembled WGS sequence"/>
</dbReference>
<dbReference type="InterPro" id="IPR037923">
    <property type="entry name" value="HTH-like"/>
</dbReference>
<dbReference type="InterPro" id="IPR002491">
    <property type="entry name" value="ABC_transptr_periplasmic_BD"/>
</dbReference>
<dbReference type="Gene3D" id="3.40.50.1980">
    <property type="entry name" value="Nitrogenase molybdenum iron protein domain"/>
    <property type="match status" value="2"/>
</dbReference>
<dbReference type="RefSeq" id="WP_345585478.1">
    <property type="nucleotide sequence ID" value="NZ_BAABJG010000003.1"/>
</dbReference>
<name>A0ABW3UPJ5_9BACL</name>
<dbReference type="SUPFAM" id="SSF53807">
    <property type="entry name" value="Helical backbone' metal receptor"/>
    <property type="match status" value="1"/>
</dbReference>
<dbReference type="InterPro" id="IPR018060">
    <property type="entry name" value="HTH_AraC"/>
</dbReference>
<comment type="caution">
    <text evidence="6">The sequence shown here is derived from an EMBL/GenBank/DDBJ whole genome shotgun (WGS) entry which is preliminary data.</text>
</comment>
<evidence type="ECO:0000256" key="2">
    <source>
        <dbReference type="ARBA" id="ARBA00023125"/>
    </source>
</evidence>
<feature type="domain" description="HTH araC/xylS-type" evidence="4">
    <location>
        <begin position="174"/>
        <end position="271"/>
    </location>
</feature>
<dbReference type="PROSITE" id="PS00041">
    <property type="entry name" value="HTH_ARAC_FAMILY_1"/>
    <property type="match status" value="1"/>
</dbReference>
<keyword evidence="1" id="KW-0805">Transcription regulation</keyword>
<dbReference type="Gene3D" id="1.10.10.60">
    <property type="entry name" value="Homeodomain-like"/>
    <property type="match status" value="2"/>
</dbReference>
<dbReference type="PROSITE" id="PS01124">
    <property type="entry name" value="HTH_ARAC_FAMILY_2"/>
    <property type="match status" value="1"/>
</dbReference>
<dbReference type="Pfam" id="PF01497">
    <property type="entry name" value="Peripla_BP_2"/>
    <property type="match status" value="1"/>
</dbReference>
<sequence>MQMLKCQYPLVFLSSIHKRRYPKYHTPQFPAIPADLLCVVTGGKGMVRIQNQMIPLGPNQLFYLKPSMEIEVMLESDYADYYLLMLRPVTVTRQKGEWSCQDSNGSIDLLPTGRLPFQHAKGWIQQIEQLYALSKSGSKTASLEAHQLFQRLVQELLQELPEQEGTEPASNGIDESIGYMYKHYSEKIKLDTLADIAGLTRTSYSRSFKKAKGITPVQYLNQIRIESSKGLLKQDCSIQVVAESVGFGNEFYFSRMFKRTIGLSPTVYMKRKQLRVGVASCYRYRENLRTLGTEALYEMNGYTIEQLSPEEHRRFVQVQLDALREAQPDIILSDYRHLPFYDRLKDIAPTICLDFTMDWRQHHWRIAELVGREKEARHNFDQMELKVNYAKKVLSQRLGNETLSVMRFYYGKFRVYGMTDHPLNHLLYKELGLKPGSCVPQHERSKEYSMENMPPFETDHLMIYKHHVGPKDEANFAALLAGEEWSTMKAVRNHQIHFTPNWIGMSWSPTGQNEIIDYLLAAYSSVRA</sequence>
<evidence type="ECO:0000256" key="3">
    <source>
        <dbReference type="ARBA" id="ARBA00023163"/>
    </source>
</evidence>
<keyword evidence="7" id="KW-1185">Reference proteome</keyword>
<keyword evidence="3" id="KW-0804">Transcription</keyword>
<evidence type="ECO:0000256" key="1">
    <source>
        <dbReference type="ARBA" id="ARBA00023015"/>
    </source>
</evidence>
<dbReference type="Pfam" id="PF12833">
    <property type="entry name" value="HTH_18"/>
    <property type="match status" value="1"/>
</dbReference>
<evidence type="ECO:0000313" key="7">
    <source>
        <dbReference type="Proteomes" id="UP001597180"/>
    </source>
</evidence>
<dbReference type="SUPFAM" id="SSF51215">
    <property type="entry name" value="Regulatory protein AraC"/>
    <property type="match status" value="1"/>
</dbReference>
<dbReference type="InterPro" id="IPR018062">
    <property type="entry name" value="HTH_AraC-typ_CS"/>
</dbReference>
<accession>A0ABW3UPJ5</accession>